<evidence type="ECO:0000256" key="4">
    <source>
        <dbReference type="ARBA" id="ARBA00022679"/>
    </source>
</evidence>
<dbReference type="EC" id="2.4.1.-" evidence="8"/>
<evidence type="ECO:0000313" key="9">
    <source>
        <dbReference type="EMBL" id="EFO94521.1"/>
    </source>
</evidence>
<evidence type="ECO:0000256" key="5">
    <source>
        <dbReference type="ARBA" id="ARBA00022692"/>
    </source>
</evidence>
<evidence type="ECO:0000256" key="2">
    <source>
        <dbReference type="ARBA" id="ARBA00007647"/>
    </source>
</evidence>
<evidence type="ECO:0000256" key="3">
    <source>
        <dbReference type="ARBA" id="ARBA00022676"/>
    </source>
</evidence>
<dbReference type="OMA" id="HEIGVCV"/>
<dbReference type="GO" id="GO:0005737">
    <property type="term" value="C:cytoplasm"/>
    <property type="evidence" value="ECO:0007669"/>
    <property type="project" value="TreeGrafter"/>
</dbReference>
<dbReference type="EMBL" id="DS268619">
    <property type="protein sequence ID" value="EFO94521.1"/>
    <property type="molecule type" value="Genomic_DNA"/>
</dbReference>
<keyword evidence="5 8" id="KW-0812">Transmembrane</keyword>
<dbReference type="HOGENOM" id="CLU_008031_3_1_1"/>
<dbReference type="AlphaFoldDB" id="E3NE90"/>
<reference evidence="9" key="1">
    <citation type="submission" date="2007-07" db="EMBL/GenBank/DDBJ databases">
        <title>PCAP assembly of the Caenorhabditis remanei genome.</title>
        <authorList>
            <consortium name="The Caenorhabditis remanei Sequencing Consortium"/>
            <person name="Wilson R.K."/>
        </authorList>
    </citation>
    <scope>NUCLEOTIDE SEQUENCE [LARGE SCALE GENOMIC DNA]</scope>
    <source>
        <strain evidence="9">PB4641</strain>
    </source>
</reference>
<dbReference type="InterPro" id="IPR008166">
    <property type="entry name" value="Glyco_transf_92"/>
</dbReference>
<dbReference type="GO" id="GO:0016020">
    <property type="term" value="C:membrane"/>
    <property type="evidence" value="ECO:0007669"/>
    <property type="project" value="UniProtKB-SubCell"/>
</dbReference>
<evidence type="ECO:0000313" key="10">
    <source>
        <dbReference type="Proteomes" id="UP000008281"/>
    </source>
</evidence>
<dbReference type="PANTHER" id="PTHR21461:SF9">
    <property type="entry name" value="GLYCOSYLTRANSFERASE FAMILY 92 PROTEIN"/>
    <property type="match status" value="1"/>
</dbReference>
<dbReference type="Pfam" id="PF01697">
    <property type="entry name" value="Glyco_transf_92"/>
    <property type="match status" value="1"/>
</dbReference>
<keyword evidence="10" id="KW-1185">Reference proteome</keyword>
<evidence type="ECO:0000256" key="6">
    <source>
        <dbReference type="ARBA" id="ARBA00022989"/>
    </source>
</evidence>
<organism evidence="10">
    <name type="scientific">Caenorhabditis remanei</name>
    <name type="common">Caenorhabditis vulgaris</name>
    <dbReference type="NCBI Taxonomy" id="31234"/>
    <lineage>
        <taxon>Eukaryota</taxon>
        <taxon>Metazoa</taxon>
        <taxon>Ecdysozoa</taxon>
        <taxon>Nematoda</taxon>
        <taxon>Chromadorea</taxon>
        <taxon>Rhabditida</taxon>
        <taxon>Rhabditina</taxon>
        <taxon>Rhabditomorpha</taxon>
        <taxon>Rhabditoidea</taxon>
        <taxon>Rhabditidae</taxon>
        <taxon>Peloderinae</taxon>
        <taxon>Caenorhabditis</taxon>
    </lineage>
</organism>
<evidence type="ECO:0000256" key="8">
    <source>
        <dbReference type="RuleBase" id="RU366017"/>
    </source>
</evidence>
<accession>E3NE90</accession>
<dbReference type="PANTHER" id="PTHR21461">
    <property type="entry name" value="GLYCOSYLTRANSFERASE FAMILY 92 PROTEIN"/>
    <property type="match status" value="1"/>
</dbReference>
<comment type="similarity">
    <text evidence="2 8">Belongs to the glycosyltransferase 92 family.</text>
</comment>
<dbReference type="GO" id="GO:0016757">
    <property type="term" value="F:glycosyltransferase activity"/>
    <property type="evidence" value="ECO:0007669"/>
    <property type="project" value="UniProtKB-UniRule"/>
</dbReference>
<comment type="subcellular location">
    <subcellularLocation>
        <location evidence="1">Membrane</location>
        <topology evidence="1">Single-pass membrane protein</topology>
    </subcellularLocation>
</comment>
<name>E3NE90_CAERE</name>
<dbReference type="OrthoDB" id="2526284at2759"/>
<dbReference type="Proteomes" id="UP000008281">
    <property type="component" value="Unassembled WGS sequence"/>
</dbReference>
<keyword evidence="6 8" id="KW-1133">Transmembrane helix</keyword>
<evidence type="ECO:0000256" key="7">
    <source>
        <dbReference type="ARBA" id="ARBA00023136"/>
    </source>
</evidence>
<proteinExistence type="inferred from homology"/>
<protein>
    <recommendedName>
        <fullName evidence="8">Glycosyltransferase family 92 protein</fullName>
        <ecNumber evidence="8">2.4.1.-</ecNumber>
    </recommendedName>
</protein>
<keyword evidence="4 8" id="KW-0808">Transferase</keyword>
<dbReference type="InParanoid" id="E3NE90"/>
<keyword evidence="3 8" id="KW-0328">Glycosyltransferase</keyword>
<gene>
    <name evidence="9" type="ORF">CRE_05202</name>
</gene>
<dbReference type="eggNOG" id="KOG4735">
    <property type="taxonomic scope" value="Eukaryota"/>
</dbReference>
<feature type="transmembrane region" description="Helical" evidence="8">
    <location>
        <begin position="33"/>
        <end position="52"/>
    </location>
</feature>
<evidence type="ECO:0000256" key="1">
    <source>
        <dbReference type="ARBA" id="ARBA00004167"/>
    </source>
</evidence>
<keyword evidence="7 8" id="KW-0472">Membrane</keyword>
<sequence length="520" mass="61394">MEQSRLISVGETTLTENIFQKNDDHILMSSFKYVLVLVTFWIFIFTVGFLVGLKKELNVLIFLIFSLSLPLCHIEHWNNKTTTSFPFYDLYKYFAERKVTGSEGLSDGQLRLLTAFLYEEYIVITHTAQNPQGVGKVAYCHYYDCNRNELPGTRFESFVFPMTAVHCPRRSGVKYVSLSFENSDPPKEEPIPLLNRIFECKINLKKFFSNTVSHLDPPHEIGVCVGQIYGEEKKWLEIIEYVEHHKLMGATMFYFTILEMDEYSKRTIEDYQRLGEIEATFVNTEYEKINWLFHMIQVHVSDALLFIISRVVFIQECFFRSKFHSKWVIGIDIDERLVMTQMPLMSYLRQQSPDTCEINFGSRRIQKLYDDPEKYISTNQTRSSLSFYKYNQTTTHRWGAFKSIFKPAKVHVIHFHWTVQQHEGCRIKTAKRQEGYIRHYRTTDSSSLAGSWVSIFKPYTTTQMDPEFSKQLEERVIKRVEYLYKLHPVFCETIDQKIRKHFPHDLHCVNSTLVNTFDNK</sequence>